<keyword evidence="2" id="KW-0479">Metal-binding</keyword>
<dbReference type="GeneID" id="119732248"/>
<dbReference type="PANTHER" id="PTHR45255:SF1">
    <property type="entry name" value="DNAJ HOMOLOG SUBFAMILY C MEMBER 24"/>
    <property type="match status" value="1"/>
</dbReference>
<dbReference type="PROSITE" id="PS51074">
    <property type="entry name" value="DPH_MB"/>
    <property type="match status" value="1"/>
</dbReference>
<dbReference type="InterPro" id="IPR007872">
    <property type="entry name" value="DPH_MB_dom"/>
</dbReference>
<protein>
    <submittedName>
        <fullName evidence="7">Uncharacterized protein</fullName>
    </submittedName>
</protein>
<dbReference type="Pfam" id="PF00226">
    <property type="entry name" value="DnaJ"/>
    <property type="match status" value="1"/>
</dbReference>
<sequence length="161" mass="18387">MASGCLYAILGTAPEASHQELKSCYQKAILQCHPDKLPQTCSEAEQAAAMQRFHLVDTAWRTLSDDASRREYDARQKENMRKPLPLNEKVHLDDMDWQEDEEMYTYSCRCGGEYVMTDSDIEQNILIISCNTCTLSIELVMEDTLKSGRTFLQTDDVHITP</sequence>
<dbReference type="SMART" id="SM00271">
    <property type="entry name" value="DnaJ"/>
    <property type="match status" value="1"/>
</dbReference>
<dbReference type="CDD" id="cd06257">
    <property type="entry name" value="DnaJ"/>
    <property type="match status" value="1"/>
</dbReference>
<comment type="similarity">
    <text evidence="1">Belongs to the DPH4 family.</text>
</comment>
<dbReference type="OMA" id="LEDMTWE"/>
<evidence type="ECO:0000313" key="7">
    <source>
        <dbReference type="EnsemblMetazoa" id="XP_038061624.1"/>
    </source>
</evidence>
<keyword evidence="4" id="KW-0408">Iron</keyword>
<reference evidence="7" key="1">
    <citation type="submission" date="2022-11" db="UniProtKB">
        <authorList>
            <consortium name="EnsemblMetazoa"/>
        </authorList>
    </citation>
    <scope>IDENTIFICATION</scope>
</reference>
<dbReference type="InterPro" id="IPR036869">
    <property type="entry name" value="J_dom_sf"/>
</dbReference>
<dbReference type="Proteomes" id="UP000887568">
    <property type="component" value="Unplaced"/>
</dbReference>
<dbReference type="SUPFAM" id="SSF46565">
    <property type="entry name" value="Chaperone J-domain"/>
    <property type="match status" value="1"/>
</dbReference>
<evidence type="ECO:0000256" key="2">
    <source>
        <dbReference type="ARBA" id="ARBA00022723"/>
    </source>
</evidence>
<evidence type="ECO:0000256" key="1">
    <source>
        <dbReference type="ARBA" id="ARBA00006169"/>
    </source>
</evidence>
<dbReference type="OrthoDB" id="66964at2759"/>
<evidence type="ECO:0000313" key="8">
    <source>
        <dbReference type="Proteomes" id="UP000887568"/>
    </source>
</evidence>
<dbReference type="InterPro" id="IPR001623">
    <property type="entry name" value="DnaJ_domain"/>
</dbReference>
<dbReference type="EnsemblMetazoa" id="XM_038205696.1">
    <property type="protein sequence ID" value="XP_038061624.1"/>
    <property type="gene ID" value="LOC119732248"/>
</dbReference>
<dbReference type="PANTHER" id="PTHR45255">
    <property type="entry name" value="DNAJ HOMOLOG SUBFAMILY C MEMBER 24"/>
    <property type="match status" value="1"/>
</dbReference>
<dbReference type="Pfam" id="PF05207">
    <property type="entry name" value="Zn_ribbon_CSL"/>
    <property type="match status" value="1"/>
</dbReference>
<dbReference type="RefSeq" id="XP_038061624.1">
    <property type="nucleotide sequence ID" value="XM_038205696.1"/>
</dbReference>
<feature type="domain" description="DPH-type MB" evidence="6">
    <location>
        <begin position="86"/>
        <end position="142"/>
    </location>
</feature>
<accession>A0A914AE39</accession>
<dbReference type="PROSITE" id="PS50076">
    <property type="entry name" value="DNAJ_2"/>
    <property type="match status" value="1"/>
</dbReference>
<organism evidence="7 8">
    <name type="scientific">Patiria miniata</name>
    <name type="common">Bat star</name>
    <name type="synonym">Asterina miniata</name>
    <dbReference type="NCBI Taxonomy" id="46514"/>
    <lineage>
        <taxon>Eukaryota</taxon>
        <taxon>Metazoa</taxon>
        <taxon>Echinodermata</taxon>
        <taxon>Eleutherozoa</taxon>
        <taxon>Asterozoa</taxon>
        <taxon>Asteroidea</taxon>
        <taxon>Valvatacea</taxon>
        <taxon>Valvatida</taxon>
        <taxon>Asterinidae</taxon>
        <taxon>Patiria</taxon>
    </lineage>
</organism>
<dbReference type="Gene3D" id="3.10.660.10">
    <property type="entry name" value="DPH Zinc finger"/>
    <property type="match status" value="1"/>
</dbReference>
<dbReference type="PRINTS" id="PR00625">
    <property type="entry name" value="JDOMAIN"/>
</dbReference>
<dbReference type="SUPFAM" id="SSF144217">
    <property type="entry name" value="CSL zinc finger"/>
    <property type="match status" value="1"/>
</dbReference>
<dbReference type="InterPro" id="IPR036671">
    <property type="entry name" value="DPH_MB_sf"/>
</dbReference>
<evidence type="ECO:0000259" key="5">
    <source>
        <dbReference type="PROSITE" id="PS50076"/>
    </source>
</evidence>
<name>A0A914AE39_PATMI</name>
<dbReference type="GO" id="GO:0008198">
    <property type="term" value="F:ferrous iron binding"/>
    <property type="evidence" value="ECO:0007669"/>
    <property type="project" value="TreeGrafter"/>
</dbReference>
<evidence type="ECO:0000256" key="3">
    <source>
        <dbReference type="ARBA" id="ARBA00022833"/>
    </source>
</evidence>
<dbReference type="GO" id="GO:0001671">
    <property type="term" value="F:ATPase activator activity"/>
    <property type="evidence" value="ECO:0007669"/>
    <property type="project" value="TreeGrafter"/>
</dbReference>
<feature type="domain" description="J" evidence="5">
    <location>
        <begin position="5"/>
        <end position="76"/>
    </location>
</feature>
<dbReference type="AlphaFoldDB" id="A0A914AE39"/>
<dbReference type="Gene3D" id="1.10.287.110">
    <property type="entry name" value="DnaJ domain"/>
    <property type="match status" value="1"/>
</dbReference>
<proteinExistence type="inferred from homology"/>
<keyword evidence="3" id="KW-0862">Zinc</keyword>
<evidence type="ECO:0000259" key="6">
    <source>
        <dbReference type="PROSITE" id="PS51074"/>
    </source>
</evidence>
<keyword evidence="8" id="KW-1185">Reference proteome</keyword>
<evidence type="ECO:0000256" key="4">
    <source>
        <dbReference type="ARBA" id="ARBA00023004"/>
    </source>
</evidence>